<organism evidence="2 3">
    <name type="scientific">Monoraphidium neglectum</name>
    <dbReference type="NCBI Taxonomy" id="145388"/>
    <lineage>
        <taxon>Eukaryota</taxon>
        <taxon>Viridiplantae</taxon>
        <taxon>Chlorophyta</taxon>
        <taxon>core chlorophytes</taxon>
        <taxon>Chlorophyceae</taxon>
        <taxon>CS clade</taxon>
        <taxon>Sphaeropleales</taxon>
        <taxon>Selenastraceae</taxon>
        <taxon>Monoraphidium</taxon>
    </lineage>
</organism>
<reference evidence="2 3" key="1">
    <citation type="journal article" date="2013" name="BMC Genomics">
        <title>Reconstruction of the lipid metabolism for the microalga Monoraphidium neglectum from its genome sequence reveals characteristics suitable for biofuel production.</title>
        <authorList>
            <person name="Bogen C."/>
            <person name="Al-Dilaimi A."/>
            <person name="Albersmeier A."/>
            <person name="Wichmann J."/>
            <person name="Grundmann M."/>
            <person name="Rupp O."/>
            <person name="Lauersen K.J."/>
            <person name="Blifernez-Klassen O."/>
            <person name="Kalinowski J."/>
            <person name="Goesmann A."/>
            <person name="Mussgnug J.H."/>
            <person name="Kruse O."/>
        </authorList>
    </citation>
    <scope>NUCLEOTIDE SEQUENCE [LARGE SCALE GENOMIC DNA]</scope>
    <source>
        <strain evidence="2 3">SAG 48.87</strain>
    </source>
</reference>
<dbReference type="GeneID" id="25736566"/>
<feature type="transmembrane region" description="Helical" evidence="1">
    <location>
        <begin position="73"/>
        <end position="91"/>
    </location>
</feature>
<evidence type="ECO:0000313" key="2">
    <source>
        <dbReference type="EMBL" id="KIZ04277.1"/>
    </source>
</evidence>
<evidence type="ECO:0000256" key="1">
    <source>
        <dbReference type="SAM" id="Phobius"/>
    </source>
</evidence>
<dbReference type="InterPro" id="IPR044849">
    <property type="entry name" value="CASTOR/POLLUX/SYM8-like"/>
</dbReference>
<gene>
    <name evidence="2" type="ORF">MNEG_3688</name>
</gene>
<dbReference type="PANTHER" id="PTHR31563">
    <property type="entry name" value="ION CHANNEL POLLUX-RELATED"/>
    <property type="match status" value="1"/>
</dbReference>
<dbReference type="KEGG" id="mng:MNEG_3688"/>
<dbReference type="GO" id="GO:0006811">
    <property type="term" value="P:monoatomic ion transport"/>
    <property type="evidence" value="ECO:0007669"/>
    <property type="project" value="InterPro"/>
</dbReference>
<dbReference type="Proteomes" id="UP000054498">
    <property type="component" value="Unassembled WGS sequence"/>
</dbReference>
<feature type="transmembrane region" description="Helical" evidence="1">
    <location>
        <begin position="122"/>
        <end position="143"/>
    </location>
</feature>
<dbReference type="PANTHER" id="PTHR31563:SF10">
    <property type="entry name" value="ION CHANNEL POLLUX-RELATED"/>
    <property type="match status" value="1"/>
</dbReference>
<keyword evidence="1" id="KW-0472">Membrane</keyword>
<dbReference type="RefSeq" id="XP_013903296.1">
    <property type="nucleotide sequence ID" value="XM_014047842.1"/>
</dbReference>
<accession>A0A0D2MUT8</accession>
<proteinExistence type="predicted"/>
<keyword evidence="3" id="KW-1185">Reference proteome</keyword>
<keyword evidence="1" id="KW-0812">Transmembrane</keyword>
<dbReference type="OrthoDB" id="549619at2759"/>
<dbReference type="EMBL" id="KK100695">
    <property type="protein sequence ID" value="KIZ04277.1"/>
    <property type="molecule type" value="Genomic_DNA"/>
</dbReference>
<keyword evidence="1" id="KW-1133">Transmembrane helix</keyword>
<name>A0A0D2MUT8_9CHLO</name>
<evidence type="ECO:0000313" key="3">
    <source>
        <dbReference type="Proteomes" id="UP000054498"/>
    </source>
</evidence>
<sequence>MGVEEEEEEEEECAEVDGEGRGAPRLAAWLPLLAGGAGEGGAAGLAADAREALSGALADLAHTFMAASVFGKATMLMLATVPMLLASGWLYRRSSPGTPWVDALLKAFSLLFRVPLAPEKRLASYAVVNATFLCGFFSFALLLSIVTEEVQRRLDVVRNGKLPVRAEDHLVILNW</sequence>
<dbReference type="AlphaFoldDB" id="A0A0D2MUT8"/>
<protein>
    <submittedName>
        <fullName evidence="2">Uncharacterized protein</fullName>
    </submittedName>
</protein>